<dbReference type="PANTHER" id="PTHR47412">
    <property type="entry name" value="FI01434P-RELATED"/>
    <property type="match status" value="1"/>
</dbReference>
<keyword evidence="2" id="KW-1185">Reference proteome</keyword>
<evidence type="ECO:0000313" key="1">
    <source>
        <dbReference type="EMBL" id="KAJ8952954.1"/>
    </source>
</evidence>
<evidence type="ECO:0008006" key="3">
    <source>
        <dbReference type="Google" id="ProtNLM"/>
    </source>
</evidence>
<protein>
    <recommendedName>
        <fullName evidence="3">Glycosyltransferase</fullName>
    </recommendedName>
</protein>
<proteinExistence type="predicted"/>
<comment type="caution">
    <text evidence="1">The sequence shown here is derived from an EMBL/GenBank/DDBJ whole genome shotgun (WGS) entry which is preliminary data.</text>
</comment>
<dbReference type="Pfam" id="PF13896">
    <property type="entry name" value="Glyco_transf_49"/>
    <property type="match status" value="1"/>
</dbReference>
<organism evidence="1 2">
    <name type="scientific">Aromia moschata</name>
    <dbReference type="NCBI Taxonomy" id="1265417"/>
    <lineage>
        <taxon>Eukaryota</taxon>
        <taxon>Metazoa</taxon>
        <taxon>Ecdysozoa</taxon>
        <taxon>Arthropoda</taxon>
        <taxon>Hexapoda</taxon>
        <taxon>Insecta</taxon>
        <taxon>Pterygota</taxon>
        <taxon>Neoptera</taxon>
        <taxon>Endopterygota</taxon>
        <taxon>Coleoptera</taxon>
        <taxon>Polyphaga</taxon>
        <taxon>Cucujiformia</taxon>
        <taxon>Chrysomeloidea</taxon>
        <taxon>Cerambycidae</taxon>
        <taxon>Cerambycinae</taxon>
        <taxon>Callichromatini</taxon>
        <taxon>Aromia</taxon>
    </lineage>
</organism>
<evidence type="ECO:0000313" key="2">
    <source>
        <dbReference type="Proteomes" id="UP001162162"/>
    </source>
</evidence>
<dbReference type="AlphaFoldDB" id="A0AAV8YQB3"/>
<dbReference type="Proteomes" id="UP001162162">
    <property type="component" value="Unassembled WGS sequence"/>
</dbReference>
<gene>
    <name evidence="1" type="ORF">NQ318_006571</name>
</gene>
<dbReference type="EMBL" id="JAPWTK010000063">
    <property type="protein sequence ID" value="KAJ8952954.1"/>
    <property type="molecule type" value="Genomic_DNA"/>
</dbReference>
<reference evidence="1" key="1">
    <citation type="journal article" date="2023" name="Insect Mol. Biol.">
        <title>Genome sequencing provides insights into the evolution of gene families encoding plant cell wall-degrading enzymes in longhorned beetles.</title>
        <authorList>
            <person name="Shin N.R."/>
            <person name="Okamura Y."/>
            <person name="Kirsch R."/>
            <person name="Pauchet Y."/>
        </authorList>
    </citation>
    <scope>NUCLEOTIDE SEQUENCE</scope>
    <source>
        <strain evidence="1">AMC_N1</strain>
    </source>
</reference>
<accession>A0AAV8YQB3</accession>
<sequence length="218" mass="24998">MKKGLTYPINVARNIAKLSAQTYFVFPSDIELYPTRNFIQKFFGFVKAHPDLVLKNQSVPENKTQLQEMFQKKQAILFHQSVCSPCHEVPDGENWLVTNETEELEVFSVGEKGGSTRSLGALLRMYTERTVVGRKGQLGRAGKQDVPVEKNSYFMRFYAMSAILKRLESVEVGKKNPIINSNCCLHLLHNPELIYKYKEELKSYILATMNTKLWKDAL</sequence>
<name>A0AAV8YQB3_9CUCU</name>
<dbReference type="PANTHER" id="PTHR47412:SF1">
    <property type="entry name" value="FI01434P-RELATED"/>
    <property type="match status" value="1"/>
</dbReference>